<accession>A0AAJ1WFF6</accession>
<gene>
    <name evidence="3" type="ORF">J2T23_001870</name>
</gene>
<dbReference type="Gene3D" id="3.30.505.20">
    <property type="match status" value="1"/>
</dbReference>
<keyword evidence="4" id="KW-1185">Reference proteome</keyword>
<dbReference type="EMBL" id="JAUSTB010000005">
    <property type="protein sequence ID" value="MDQ0145977.1"/>
    <property type="molecule type" value="Genomic_DNA"/>
</dbReference>
<organism evidence="3 4">
    <name type="scientific">Pseudarthrobacter niigatensis</name>
    <dbReference type="NCBI Taxonomy" id="369935"/>
    <lineage>
        <taxon>Bacteria</taxon>
        <taxon>Bacillati</taxon>
        <taxon>Actinomycetota</taxon>
        <taxon>Actinomycetes</taxon>
        <taxon>Micrococcales</taxon>
        <taxon>Micrococcaceae</taxon>
        <taxon>Pseudarthrobacter</taxon>
    </lineage>
</organism>
<keyword evidence="2" id="KW-0732">Signal</keyword>
<dbReference type="Proteomes" id="UP001239267">
    <property type="component" value="Unassembled WGS sequence"/>
</dbReference>
<evidence type="ECO:0000256" key="1">
    <source>
        <dbReference type="SAM" id="MobiDB-lite"/>
    </source>
</evidence>
<feature type="signal peptide" evidence="2">
    <location>
        <begin position="1"/>
        <end position="32"/>
    </location>
</feature>
<reference evidence="3 4" key="1">
    <citation type="submission" date="2023-07" db="EMBL/GenBank/DDBJ databases">
        <title>Sorghum-associated microbial communities from plants grown in Nebraska, USA.</title>
        <authorList>
            <person name="Schachtman D."/>
        </authorList>
    </citation>
    <scope>NUCLEOTIDE SEQUENCE [LARGE SCALE GENOMIC DNA]</scope>
    <source>
        <strain evidence="3 4">DS1001</strain>
    </source>
</reference>
<sequence>MKNTMKSTLAGLALAAAIGGGALATTALPANAATTDSSTSSTSQSTTQAQPRDESKGGHQANGITETLLTGDTATKVTDAALAANPGATIQRVETDAEGAVYEAHIIKADGTRATVYLDASFTVTSTDAGGPGGGMKG</sequence>
<name>A0AAJ1WFF6_9MICC</name>
<evidence type="ECO:0000256" key="2">
    <source>
        <dbReference type="SAM" id="SignalP"/>
    </source>
</evidence>
<evidence type="ECO:0000313" key="3">
    <source>
        <dbReference type="EMBL" id="MDQ0145977.1"/>
    </source>
</evidence>
<protein>
    <submittedName>
        <fullName evidence="3">Membrane protein YkoI</fullName>
    </submittedName>
</protein>
<evidence type="ECO:0000313" key="4">
    <source>
        <dbReference type="Proteomes" id="UP001239267"/>
    </source>
</evidence>
<feature type="region of interest" description="Disordered" evidence="1">
    <location>
        <begin position="31"/>
        <end position="69"/>
    </location>
</feature>
<dbReference type="AlphaFoldDB" id="A0AAJ1WFF6"/>
<feature type="compositionally biased region" description="Low complexity" evidence="1">
    <location>
        <begin position="31"/>
        <end position="50"/>
    </location>
</feature>
<feature type="chain" id="PRO_5042537839" evidence="2">
    <location>
        <begin position="33"/>
        <end position="138"/>
    </location>
</feature>
<comment type="caution">
    <text evidence="3">The sequence shown here is derived from an EMBL/GenBank/DDBJ whole genome shotgun (WGS) entry which is preliminary data.</text>
</comment>
<proteinExistence type="predicted"/>
<dbReference type="RefSeq" id="WP_307359268.1">
    <property type="nucleotide sequence ID" value="NZ_JAUSTB010000005.1"/>
</dbReference>